<organism evidence="1 2">
    <name type="scientific">Thanatephorus cucumeris (strain AG1-IA)</name>
    <name type="common">Rice sheath blight fungus</name>
    <name type="synonym">Rhizoctonia solani</name>
    <dbReference type="NCBI Taxonomy" id="983506"/>
    <lineage>
        <taxon>Eukaryota</taxon>
        <taxon>Fungi</taxon>
        <taxon>Dikarya</taxon>
        <taxon>Basidiomycota</taxon>
        <taxon>Agaricomycotina</taxon>
        <taxon>Agaricomycetes</taxon>
        <taxon>Cantharellales</taxon>
        <taxon>Ceratobasidiaceae</taxon>
        <taxon>Rhizoctonia</taxon>
        <taxon>Rhizoctonia solani AG-1</taxon>
    </lineage>
</organism>
<evidence type="ECO:0000313" key="1">
    <source>
        <dbReference type="EMBL" id="ELU44315.1"/>
    </source>
</evidence>
<dbReference type="HOGENOM" id="CLU_2135228_0_0_1"/>
<comment type="caution">
    <text evidence="1">The sequence shown here is derived from an EMBL/GenBank/DDBJ whole genome shotgun (WGS) entry which is preliminary data.</text>
</comment>
<dbReference type="EMBL" id="AFRT01000356">
    <property type="protein sequence ID" value="ELU44315.1"/>
    <property type="molecule type" value="Genomic_DNA"/>
</dbReference>
<name>L8X285_THACA</name>
<accession>L8X285</accession>
<keyword evidence="2" id="KW-1185">Reference proteome</keyword>
<reference evidence="1 2" key="1">
    <citation type="journal article" date="2013" name="Nat. Commun.">
        <title>The evolution and pathogenic mechanisms of the rice sheath blight pathogen.</title>
        <authorList>
            <person name="Zheng A."/>
            <person name="Lin R."/>
            <person name="Xu L."/>
            <person name="Qin P."/>
            <person name="Tang C."/>
            <person name="Ai P."/>
            <person name="Zhang D."/>
            <person name="Liu Y."/>
            <person name="Sun Z."/>
            <person name="Feng H."/>
            <person name="Wang Y."/>
            <person name="Chen Y."/>
            <person name="Liang X."/>
            <person name="Fu R."/>
            <person name="Li Q."/>
            <person name="Zhang J."/>
            <person name="Yu X."/>
            <person name="Xie Z."/>
            <person name="Ding L."/>
            <person name="Guan P."/>
            <person name="Tang J."/>
            <person name="Liang Y."/>
            <person name="Wang S."/>
            <person name="Deng Q."/>
            <person name="Li S."/>
            <person name="Zhu J."/>
            <person name="Wang L."/>
            <person name="Liu H."/>
            <person name="Li P."/>
        </authorList>
    </citation>
    <scope>NUCLEOTIDE SEQUENCE [LARGE SCALE GENOMIC DNA]</scope>
    <source>
        <strain evidence="2">AG-1 IA</strain>
    </source>
</reference>
<dbReference type="AlphaFoldDB" id="L8X285"/>
<gene>
    <name evidence="1" type="ORF">AG1IA_01655</name>
</gene>
<protein>
    <submittedName>
        <fullName evidence="1">Uncharacterized protein</fullName>
    </submittedName>
</protein>
<evidence type="ECO:0000313" key="2">
    <source>
        <dbReference type="Proteomes" id="UP000011668"/>
    </source>
</evidence>
<sequence>MPHGGEETVLAIACIIRAHATSFSDRRTELGLERSATTLHIFYQEKRARRDPRFDRILFSLVAVFDTLPVPNSPKWKATGGADDLLVRGKFRWFLTNVGMGWCEQCGVKELVS</sequence>
<proteinExistence type="predicted"/>
<dbReference type="Proteomes" id="UP000011668">
    <property type="component" value="Unassembled WGS sequence"/>
</dbReference>